<proteinExistence type="predicted"/>
<dbReference type="EMBL" id="JXTB01000051">
    <property type="protein sequence ID" value="PON70280.1"/>
    <property type="molecule type" value="Genomic_DNA"/>
</dbReference>
<evidence type="ECO:0000313" key="2">
    <source>
        <dbReference type="Proteomes" id="UP000237105"/>
    </source>
</evidence>
<organism evidence="1 2">
    <name type="scientific">Parasponia andersonii</name>
    <name type="common">Sponia andersonii</name>
    <dbReference type="NCBI Taxonomy" id="3476"/>
    <lineage>
        <taxon>Eukaryota</taxon>
        <taxon>Viridiplantae</taxon>
        <taxon>Streptophyta</taxon>
        <taxon>Embryophyta</taxon>
        <taxon>Tracheophyta</taxon>
        <taxon>Spermatophyta</taxon>
        <taxon>Magnoliopsida</taxon>
        <taxon>eudicotyledons</taxon>
        <taxon>Gunneridae</taxon>
        <taxon>Pentapetalae</taxon>
        <taxon>rosids</taxon>
        <taxon>fabids</taxon>
        <taxon>Rosales</taxon>
        <taxon>Cannabaceae</taxon>
        <taxon>Parasponia</taxon>
    </lineage>
</organism>
<accession>A0A2P5DAH9</accession>
<gene>
    <name evidence="1" type="ORF">PanWU01x14_082040</name>
</gene>
<name>A0A2P5DAH9_PARAD</name>
<reference evidence="2" key="1">
    <citation type="submission" date="2016-06" db="EMBL/GenBank/DDBJ databases">
        <title>Parallel loss of symbiosis genes in relatives of nitrogen-fixing non-legume Parasponia.</title>
        <authorList>
            <person name="Van Velzen R."/>
            <person name="Holmer R."/>
            <person name="Bu F."/>
            <person name="Rutten L."/>
            <person name="Van Zeijl A."/>
            <person name="Liu W."/>
            <person name="Santuari L."/>
            <person name="Cao Q."/>
            <person name="Sharma T."/>
            <person name="Shen D."/>
            <person name="Roswanjaya Y."/>
            <person name="Wardhani T."/>
            <person name="Kalhor M.S."/>
            <person name="Jansen J."/>
            <person name="Van den Hoogen J."/>
            <person name="Gungor B."/>
            <person name="Hartog M."/>
            <person name="Hontelez J."/>
            <person name="Verver J."/>
            <person name="Yang W.-C."/>
            <person name="Schijlen E."/>
            <person name="Repin R."/>
            <person name="Schilthuizen M."/>
            <person name="Schranz E."/>
            <person name="Heidstra R."/>
            <person name="Miyata K."/>
            <person name="Fedorova E."/>
            <person name="Kohlen W."/>
            <person name="Bisseling T."/>
            <person name="Smit S."/>
            <person name="Geurts R."/>
        </authorList>
    </citation>
    <scope>NUCLEOTIDE SEQUENCE [LARGE SCALE GENOMIC DNA]</scope>
    <source>
        <strain evidence="2">cv. WU1-14</strain>
    </source>
</reference>
<keyword evidence="2" id="KW-1185">Reference proteome</keyword>
<comment type="caution">
    <text evidence="1">The sequence shown here is derived from an EMBL/GenBank/DDBJ whole genome shotgun (WGS) entry which is preliminary data.</text>
</comment>
<sequence length="104" mass="12204">MSVLSKCWKLMWYLVPELQFDSNVGFQSQEAFNTFLEECLLRREICMRHITQLVVTKFKVHIVYSDDQAALLDRFLCSPLLRDNIMELYLSMITRGTTVGYSLT</sequence>
<protein>
    <recommendedName>
        <fullName evidence="3">Cullin, N-terminal</fullName>
    </recommendedName>
</protein>
<feature type="non-terminal residue" evidence="1">
    <location>
        <position position="104"/>
    </location>
</feature>
<dbReference type="Proteomes" id="UP000237105">
    <property type="component" value="Unassembled WGS sequence"/>
</dbReference>
<dbReference type="AlphaFoldDB" id="A0A2P5DAH9"/>
<evidence type="ECO:0008006" key="3">
    <source>
        <dbReference type="Google" id="ProtNLM"/>
    </source>
</evidence>
<evidence type="ECO:0000313" key="1">
    <source>
        <dbReference type="EMBL" id="PON70280.1"/>
    </source>
</evidence>